<keyword evidence="3" id="KW-1185">Reference proteome</keyword>
<dbReference type="RefSeq" id="WP_100990258.1">
    <property type="nucleotide sequence ID" value="NZ_CP025096.1"/>
</dbReference>
<sequence length="176" mass="20161">MKSTSQAQPKPEEKQVKKPRQVSKKPPGPYKEDQLKANVILKVYMTTGESETFTQAFKHYIAGRKISKSEYAKEQIFRASNPKASSSKKEGTSGQPDQLPVMQYHLNKLDHLGRQLSQINNNLNQSTKRLHQFKLWSQLGDEFKSQEPLIDDLKALTQQVKQLYTQLETTYGHLAD</sequence>
<evidence type="ECO:0000313" key="2">
    <source>
        <dbReference type="EMBL" id="AUD04192.1"/>
    </source>
</evidence>
<feature type="region of interest" description="Disordered" evidence="1">
    <location>
        <begin position="1"/>
        <end position="33"/>
    </location>
</feature>
<reference evidence="2 3" key="1">
    <citation type="submission" date="2017-11" db="EMBL/GenBank/DDBJ databases">
        <title>Taxonomic description and genome sequences of Spirosoma HA7 sp. nov., isolated from pollen microhabitat of Corylus avellana.</title>
        <authorList>
            <person name="Ambika Manirajan B."/>
            <person name="Suarez C."/>
            <person name="Ratering S."/>
            <person name="Geissler-Plaum R."/>
            <person name="Cardinale M."/>
            <person name="Sylvia S."/>
        </authorList>
    </citation>
    <scope>NUCLEOTIDE SEQUENCE [LARGE SCALE GENOMIC DNA]</scope>
    <source>
        <strain evidence="2 3">HA7</strain>
    </source>
</reference>
<dbReference type="EMBL" id="CP025096">
    <property type="protein sequence ID" value="AUD04192.1"/>
    <property type="molecule type" value="Genomic_DNA"/>
</dbReference>
<dbReference type="Proteomes" id="UP000232883">
    <property type="component" value="Chromosome"/>
</dbReference>
<evidence type="ECO:0000256" key="1">
    <source>
        <dbReference type="SAM" id="MobiDB-lite"/>
    </source>
</evidence>
<proteinExistence type="predicted"/>
<protein>
    <submittedName>
        <fullName evidence="2">Uncharacterized protein</fullName>
    </submittedName>
</protein>
<name>A0A2K8Z2T9_9BACT</name>
<accession>A0A2K8Z2T9</accession>
<dbReference type="KEGG" id="spir:CWM47_21545"/>
<organism evidence="2 3">
    <name type="scientific">Spirosoma pollinicola</name>
    <dbReference type="NCBI Taxonomy" id="2057025"/>
    <lineage>
        <taxon>Bacteria</taxon>
        <taxon>Pseudomonadati</taxon>
        <taxon>Bacteroidota</taxon>
        <taxon>Cytophagia</taxon>
        <taxon>Cytophagales</taxon>
        <taxon>Cytophagaceae</taxon>
        <taxon>Spirosoma</taxon>
    </lineage>
</organism>
<gene>
    <name evidence="2" type="ORF">CWM47_21545</name>
</gene>
<dbReference type="AlphaFoldDB" id="A0A2K8Z2T9"/>
<feature type="region of interest" description="Disordered" evidence="1">
    <location>
        <begin position="77"/>
        <end position="98"/>
    </location>
</feature>
<evidence type="ECO:0000313" key="3">
    <source>
        <dbReference type="Proteomes" id="UP000232883"/>
    </source>
</evidence>